<accession>A0A1D9GMQ9</accession>
<dbReference type="AlphaFoldDB" id="A0A1D9GMQ9"/>
<evidence type="ECO:0008006" key="3">
    <source>
        <dbReference type="Google" id="ProtNLM"/>
    </source>
</evidence>
<reference evidence="1 2" key="1">
    <citation type="submission" date="2016-10" db="EMBL/GenBank/DDBJ databases">
        <title>Marinobacter salinus sp. nov., a moderately halophilic bacterium isolated from a tidal flat environment.</title>
        <authorList>
            <person name="Park S.-J."/>
        </authorList>
    </citation>
    <scope>NUCLEOTIDE SEQUENCE [LARGE SCALE GENOMIC DNA]</scope>
    <source>
        <strain evidence="1 2">Hb8</strain>
    </source>
</reference>
<sequence length="135" mass="14821">MSDLDNAMQQAISTIPECLAGGYVDLSSGMLLGIKTVDSHPEEVLEMLAAATADLFQGPNVVSIENMFKKARGLPLDDFHYFQEIIVNSENLIHVFMRTKENQDHVVTFVCRKTANLGMVITKARAALPKVEAAL</sequence>
<dbReference type="KEGG" id="msq:BKP64_11240"/>
<dbReference type="STRING" id="1874317.BKP64_11240"/>
<name>A0A1D9GMQ9_9GAMM</name>
<dbReference type="RefSeq" id="WP_070969919.1">
    <property type="nucleotide sequence ID" value="NZ_CP017715.1"/>
</dbReference>
<keyword evidence="2" id="KW-1185">Reference proteome</keyword>
<evidence type="ECO:0000313" key="1">
    <source>
        <dbReference type="EMBL" id="AOY88700.1"/>
    </source>
</evidence>
<dbReference type="Proteomes" id="UP000177445">
    <property type="component" value="Chromosome"/>
</dbReference>
<proteinExistence type="predicted"/>
<evidence type="ECO:0000313" key="2">
    <source>
        <dbReference type="Proteomes" id="UP000177445"/>
    </source>
</evidence>
<dbReference type="OrthoDB" id="3531601at2"/>
<protein>
    <recommendedName>
        <fullName evidence="3">Roadblock/LAMTOR2 domain-containing protein</fullName>
    </recommendedName>
</protein>
<organism evidence="1 2">
    <name type="scientific">Marinobacter salinus</name>
    <dbReference type="NCBI Taxonomy" id="1874317"/>
    <lineage>
        <taxon>Bacteria</taxon>
        <taxon>Pseudomonadati</taxon>
        <taxon>Pseudomonadota</taxon>
        <taxon>Gammaproteobacteria</taxon>
        <taxon>Pseudomonadales</taxon>
        <taxon>Marinobacteraceae</taxon>
        <taxon>Marinobacter</taxon>
    </lineage>
</organism>
<dbReference type="EMBL" id="CP017715">
    <property type="protein sequence ID" value="AOY88700.1"/>
    <property type="molecule type" value="Genomic_DNA"/>
</dbReference>
<gene>
    <name evidence="1" type="ORF">BKP64_11240</name>
</gene>